<dbReference type="FunCoup" id="G8YMZ3">
    <property type="interactions" value="2080"/>
</dbReference>
<evidence type="ECO:0000256" key="5">
    <source>
        <dbReference type="ARBA" id="ARBA00022517"/>
    </source>
</evidence>
<gene>
    <name evidence="13" type="primary">Piso0_001368</name>
    <name evidence="13" type="ORF">GNLVRS01_PISO0E03546g</name>
</gene>
<comment type="subcellular location">
    <subcellularLocation>
        <location evidence="2 9">Nucleus</location>
        <location evidence="2 9">Nucleolus</location>
    </subcellularLocation>
</comment>
<feature type="domain" description="UTP25 NTP hydrolase-like" evidence="12">
    <location>
        <begin position="281"/>
        <end position="545"/>
    </location>
</feature>
<comment type="subunit">
    <text evidence="9">Component of the ribosomal small subunit (SSU) processome composed of at least 40 protein subunits and snoRNA U3.</text>
</comment>
<dbReference type="InterPro" id="IPR010678">
    <property type="entry name" value="UTP25"/>
</dbReference>
<dbReference type="InterPro" id="IPR053940">
    <property type="entry name" value="UTP25_NTPase-like"/>
</dbReference>
<evidence type="ECO:0000259" key="11">
    <source>
        <dbReference type="Pfam" id="PF06862"/>
    </source>
</evidence>
<evidence type="ECO:0000256" key="6">
    <source>
        <dbReference type="ARBA" id="ARBA00022552"/>
    </source>
</evidence>
<dbReference type="Proteomes" id="UP000005222">
    <property type="component" value="Chromosome E"/>
</dbReference>
<feature type="region of interest" description="Disordered" evidence="10">
    <location>
        <begin position="226"/>
        <end position="247"/>
    </location>
</feature>
<accession>G8YMZ3</accession>
<dbReference type="GO" id="GO:0019843">
    <property type="term" value="F:rRNA binding"/>
    <property type="evidence" value="ECO:0007669"/>
    <property type="project" value="TreeGrafter"/>
</dbReference>
<dbReference type="HOGENOM" id="CLU_018705_0_1_1"/>
<protein>
    <recommendedName>
        <fullName evidence="4 9">U3 small nucleolar RNA-associated protein 25</fullName>
        <shortName evidence="9">U3 snoRNA-associated protein 25</shortName>
    </recommendedName>
</protein>
<feature type="compositionally biased region" description="Acidic residues" evidence="10">
    <location>
        <begin position="145"/>
        <end position="163"/>
    </location>
</feature>
<evidence type="ECO:0000256" key="9">
    <source>
        <dbReference type="RuleBase" id="RU365070"/>
    </source>
</evidence>
<evidence type="ECO:0000256" key="8">
    <source>
        <dbReference type="ARBA" id="ARBA00023274"/>
    </source>
</evidence>
<evidence type="ECO:0000259" key="12">
    <source>
        <dbReference type="Pfam" id="PF22916"/>
    </source>
</evidence>
<evidence type="ECO:0000313" key="13">
    <source>
        <dbReference type="EMBL" id="CCE79311.1"/>
    </source>
</evidence>
<evidence type="ECO:0000256" key="10">
    <source>
        <dbReference type="SAM" id="MobiDB-lite"/>
    </source>
</evidence>
<name>G8YMZ3_PICSO</name>
<feature type="compositionally biased region" description="Polar residues" evidence="10">
    <location>
        <begin position="119"/>
        <end position="130"/>
    </location>
</feature>
<feature type="compositionally biased region" description="Basic and acidic residues" evidence="10">
    <location>
        <begin position="103"/>
        <end position="118"/>
    </location>
</feature>
<feature type="domain" description="UTP25 C-terminal" evidence="11">
    <location>
        <begin position="558"/>
        <end position="747"/>
    </location>
</feature>
<organism evidence="13 14">
    <name type="scientific">Pichia sorbitophila (strain ATCC MYA-4447 / BCRC 22081 / CBS 7064 / NBRC 10061 / NRRL Y-12695)</name>
    <name type="common">Hybrid yeast</name>
    <dbReference type="NCBI Taxonomy" id="559304"/>
    <lineage>
        <taxon>Eukaryota</taxon>
        <taxon>Fungi</taxon>
        <taxon>Dikarya</taxon>
        <taxon>Ascomycota</taxon>
        <taxon>Saccharomycotina</taxon>
        <taxon>Pichiomycetes</taxon>
        <taxon>Debaryomycetaceae</taxon>
        <taxon>Millerozyma</taxon>
    </lineage>
</organism>
<dbReference type="eggNOG" id="KOG2340">
    <property type="taxonomic scope" value="Eukaryota"/>
</dbReference>
<sequence>MSKHDYANGHRYNKGSDTSNFKRGRKELRNLNRKPKHASQTPLETSDTTSDDAARYEATETETLAEQQTSDTALNEDKAYNALLTLLKEDERNIKKRKVGSSTKKDENNASRVLDEVRNTQPISLNSSAEKQLDNVNKDAVSSSNEEEEDEIAGVNLSEDEDHISDNENHEVDHDLSSDEDEGTDSRDPFEFHFNDIDEAYLNKKQKELEERSKWETEKIDSSSSFGYLASRSYPPNSRSHTTSKDPFTHLKSKVKSTYIDNFGTQFTEQDKAIFQHMSKYEDILFPYKDYNNDSYRKLYITHALNHVYKTRDRILKNNNKLHNYQASLKEGKTNLKEPEFKDQGFTRPKVLILLPSRNSCFEVVNLLIKLSGTDQQENKRKFNDQFYSSDEPPDTKPDDFKRLFKGNNNDFFCIGLKLTRKSLKLYSSFYSSDIIIASPIGLSLILESPDKRKRQYDFISSIEVLIIDQAHHTEMQNWTHVNTVLKYINMIPKDFHDADFSRIRMWSINDQAKLLRQNLVFTEYSTPTINSIIGTKSSNIEGKVRFKPNITSKTCVMSSIGLKVRQAFQRFDCDSPASDPDARFKFFTNTILPSIMRTTSYEDGFLIFIPSYYDYLRVKDYMKNNSKLLFGSIDEYSSQSKLTRTRQNFASRKIKILLYTERLHHFRRFDIAGVKNVLMYGVPSNPIFYKELVRFIGISIFKEEADLNLSFVKTLYSKWDAVSLERIVGKERAPVLCNAVNSSYEFK</sequence>
<dbReference type="GO" id="GO:0000462">
    <property type="term" value="P:maturation of SSU-rRNA from tricistronic rRNA transcript (SSU-rRNA, 5.8S rRNA, LSU-rRNA)"/>
    <property type="evidence" value="ECO:0007669"/>
    <property type="project" value="TreeGrafter"/>
</dbReference>
<reference evidence="13 14" key="1">
    <citation type="journal article" date="2012" name="G3 (Bethesda)">
        <title>Pichia sorbitophila, an interspecies yeast hybrid reveals early steps of genome resolution following polyploidization.</title>
        <authorList>
            <person name="Leh Louis V."/>
            <person name="Despons L."/>
            <person name="Friedrich A."/>
            <person name="Martin T."/>
            <person name="Durrens P."/>
            <person name="Casaregola S."/>
            <person name="Neuveglise C."/>
            <person name="Fairhead C."/>
            <person name="Marck C."/>
            <person name="Cruz J.A."/>
            <person name="Straub M.L."/>
            <person name="Kugler V."/>
            <person name="Sacerdot C."/>
            <person name="Uzunov Z."/>
            <person name="Thierry A."/>
            <person name="Weiss S."/>
            <person name="Bleykasten C."/>
            <person name="De Montigny J."/>
            <person name="Jacques N."/>
            <person name="Jung P."/>
            <person name="Lemaire M."/>
            <person name="Mallet S."/>
            <person name="Morel G."/>
            <person name="Richard G.F."/>
            <person name="Sarkar A."/>
            <person name="Savel G."/>
            <person name="Schacherer J."/>
            <person name="Seret M.L."/>
            <person name="Talla E."/>
            <person name="Samson G."/>
            <person name="Jubin C."/>
            <person name="Poulain J."/>
            <person name="Vacherie B."/>
            <person name="Barbe V."/>
            <person name="Pelletier E."/>
            <person name="Sherman D.J."/>
            <person name="Westhof E."/>
            <person name="Weissenbach J."/>
            <person name="Baret P.V."/>
            <person name="Wincker P."/>
            <person name="Gaillardin C."/>
            <person name="Dujon B."/>
            <person name="Souciet J.L."/>
        </authorList>
    </citation>
    <scope>NUCLEOTIDE SEQUENCE [LARGE SCALE GENOMIC DNA]</scope>
    <source>
        <strain evidence="14">ATCC MYA-4447 / BCRC 22081 / CBS 7064 / NBRC 10061 / NRRL Y-12695</strain>
    </source>
</reference>
<dbReference type="Pfam" id="PF22916">
    <property type="entry name" value="UTP25_NTPase-like"/>
    <property type="match status" value="1"/>
</dbReference>
<evidence type="ECO:0000313" key="14">
    <source>
        <dbReference type="Proteomes" id="UP000005222"/>
    </source>
</evidence>
<feature type="compositionally biased region" description="Polar residues" evidence="10">
    <location>
        <begin position="38"/>
        <end position="48"/>
    </location>
</feature>
<evidence type="ECO:0000256" key="4">
    <source>
        <dbReference type="ARBA" id="ARBA00015422"/>
    </source>
</evidence>
<evidence type="ECO:0000256" key="1">
    <source>
        <dbReference type="ARBA" id="ARBA00002883"/>
    </source>
</evidence>
<comment type="function">
    <text evidence="1 9">DEAD-box RNA helicase-like protein required for pre-18S rRNA processing, specifically at sites A0, A1, and A2.</text>
</comment>
<dbReference type="GO" id="GO:0034511">
    <property type="term" value="F:U3 snoRNA binding"/>
    <property type="evidence" value="ECO:0007669"/>
    <property type="project" value="InterPro"/>
</dbReference>
<keyword evidence="6 9" id="KW-0698">rRNA processing</keyword>
<dbReference type="OrthoDB" id="10264378at2759"/>
<dbReference type="OMA" id="PSIFGYH"/>
<dbReference type="InterPro" id="IPR053939">
    <property type="entry name" value="UTP25_C"/>
</dbReference>
<evidence type="ECO:0000256" key="2">
    <source>
        <dbReference type="ARBA" id="ARBA00004604"/>
    </source>
</evidence>
<dbReference type="EMBL" id="FO082055">
    <property type="protein sequence ID" value="CCE79311.1"/>
    <property type="molecule type" value="Genomic_DNA"/>
</dbReference>
<dbReference type="GO" id="GO:0032040">
    <property type="term" value="C:small-subunit processome"/>
    <property type="evidence" value="ECO:0007669"/>
    <property type="project" value="TreeGrafter"/>
</dbReference>
<feature type="compositionally biased region" description="Basic residues" evidence="10">
    <location>
        <begin position="22"/>
        <end position="37"/>
    </location>
</feature>
<keyword evidence="14" id="KW-1185">Reference proteome</keyword>
<keyword evidence="8 9" id="KW-0687">Ribonucleoprotein</keyword>
<keyword evidence="5 9" id="KW-0690">Ribosome biogenesis</keyword>
<dbReference type="PANTHER" id="PTHR12933:SF0">
    <property type="entry name" value="U3 SMALL NUCLEOLAR RNA-ASSOCIATED PROTEIN 25 HOMOLOG"/>
    <property type="match status" value="1"/>
</dbReference>
<comment type="similarity">
    <text evidence="3 9">Belongs to the UTP25 family.</text>
</comment>
<dbReference type="STRING" id="559304.G8YMZ3"/>
<dbReference type="Pfam" id="PF06862">
    <property type="entry name" value="Utp25_C"/>
    <property type="match status" value="1"/>
</dbReference>
<evidence type="ECO:0000256" key="3">
    <source>
        <dbReference type="ARBA" id="ARBA00009223"/>
    </source>
</evidence>
<feature type="compositionally biased region" description="Basic and acidic residues" evidence="10">
    <location>
        <begin position="164"/>
        <end position="177"/>
    </location>
</feature>
<dbReference type="PANTHER" id="PTHR12933">
    <property type="entry name" value="ORF PROTEIN-RELATED"/>
    <property type="match status" value="1"/>
</dbReference>
<proteinExistence type="inferred from homology"/>
<feature type="region of interest" description="Disordered" evidence="10">
    <location>
        <begin position="1"/>
        <end position="191"/>
    </location>
</feature>
<dbReference type="AlphaFoldDB" id="G8YMZ3"/>
<keyword evidence="7 9" id="KW-0539">Nucleus</keyword>
<dbReference type="InParanoid" id="G8YMZ3"/>
<evidence type="ECO:0000256" key="7">
    <source>
        <dbReference type="ARBA" id="ARBA00023242"/>
    </source>
</evidence>